<proteinExistence type="predicted"/>
<evidence type="ECO:0000256" key="2">
    <source>
        <dbReference type="SAM" id="SignalP"/>
    </source>
</evidence>
<reference evidence="3 4" key="1">
    <citation type="submission" date="2020-04" db="EMBL/GenBank/DDBJ databases">
        <title>Perkinsus olseni comparative genomics.</title>
        <authorList>
            <person name="Bogema D.R."/>
        </authorList>
    </citation>
    <scope>NUCLEOTIDE SEQUENCE [LARGE SCALE GENOMIC DNA]</scope>
    <source>
        <strain evidence="3">ATCC PRA-205</strain>
    </source>
</reference>
<feature type="compositionally biased region" description="Polar residues" evidence="1">
    <location>
        <begin position="23"/>
        <end position="34"/>
    </location>
</feature>
<organism evidence="3 4">
    <name type="scientific">Perkinsus olseni</name>
    <name type="common">Perkinsus atlanticus</name>
    <dbReference type="NCBI Taxonomy" id="32597"/>
    <lineage>
        <taxon>Eukaryota</taxon>
        <taxon>Sar</taxon>
        <taxon>Alveolata</taxon>
        <taxon>Perkinsozoa</taxon>
        <taxon>Perkinsea</taxon>
        <taxon>Perkinsida</taxon>
        <taxon>Perkinsidae</taxon>
        <taxon>Perkinsus</taxon>
    </lineage>
</organism>
<feature type="chain" id="PRO_5029453780" evidence="2">
    <location>
        <begin position="17"/>
        <end position="148"/>
    </location>
</feature>
<feature type="signal peptide" evidence="2">
    <location>
        <begin position="1"/>
        <end position="16"/>
    </location>
</feature>
<gene>
    <name evidence="3" type="ORF">FOZ62_020517</name>
</gene>
<evidence type="ECO:0000313" key="4">
    <source>
        <dbReference type="Proteomes" id="UP000574390"/>
    </source>
</evidence>
<keyword evidence="2" id="KW-0732">Signal</keyword>
<dbReference type="Proteomes" id="UP000574390">
    <property type="component" value="Unassembled WGS sequence"/>
</dbReference>
<protein>
    <submittedName>
        <fullName evidence="3">Uncharacterized protein</fullName>
    </submittedName>
</protein>
<evidence type="ECO:0000256" key="1">
    <source>
        <dbReference type="SAM" id="MobiDB-lite"/>
    </source>
</evidence>
<comment type="caution">
    <text evidence="3">The sequence shown here is derived from an EMBL/GenBank/DDBJ whole genome shotgun (WGS) entry which is preliminary data.</text>
</comment>
<feature type="compositionally biased region" description="Polar residues" evidence="1">
    <location>
        <begin position="50"/>
        <end position="59"/>
    </location>
</feature>
<feature type="region of interest" description="Disordered" evidence="1">
    <location>
        <begin position="21"/>
        <end position="104"/>
    </location>
</feature>
<name>A0A7J6T724_PEROL</name>
<accession>A0A7J6T724</accession>
<sequence>MGFILLFIMSITPSRQRDVSAVTADTTEYSTSENSGKKIPPELQLPEGSENATCSTSTPVGAEVGVSTELRGTTQTEEKEGRQRGRTLKQRPPSLDLSEASEENATAVVHPNGTISWYSTPSVIPFSTIQIERLLPDSQNLSKRASMG</sequence>
<dbReference type="EMBL" id="JABANM010009371">
    <property type="protein sequence ID" value="KAF4741038.1"/>
    <property type="molecule type" value="Genomic_DNA"/>
</dbReference>
<dbReference type="AlphaFoldDB" id="A0A7J6T724"/>
<evidence type="ECO:0000313" key="3">
    <source>
        <dbReference type="EMBL" id="KAF4741038.1"/>
    </source>
</evidence>